<dbReference type="OMA" id="CSAADMN"/>
<evidence type="ECO:0000259" key="1">
    <source>
        <dbReference type="PROSITE" id="PS51644"/>
    </source>
</evidence>
<dbReference type="Gene3D" id="3.40.50.1010">
    <property type="entry name" value="5'-nuclease"/>
    <property type="match status" value="1"/>
</dbReference>
<dbReference type="PROSITE" id="PS51644">
    <property type="entry name" value="HTH_OST"/>
    <property type="match status" value="2"/>
</dbReference>
<keyword evidence="3" id="KW-1185">Reference proteome</keyword>
<accession>A0A1J7FMW4</accession>
<dbReference type="PANTHER" id="PTHR14379:SF6">
    <property type="entry name" value="EMB|CAB71880.1"/>
    <property type="match status" value="1"/>
</dbReference>
<dbReference type="InterPro" id="IPR021139">
    <property type="entry name" value="NYN"/>
</dbReference>
<dbReference type="Pfam" id="PF01936">
    <property type="entry name" value="NYN"/>
    <property type="match status" value="1"/>
</dbReference>
<evidence type="ECO:0000313" key="2">
    <source>
        <dbReference type="EMBL" id="OIV89239.1"/>
    </source>
</evidence>
<dbReference type="CDD" id="cd10910">
    <property type="entry name" value="PIN_limkain_b1_N_like"/>
    <property type="match status" value="1"/>
</dbReference>
<dbReference type="Pfam" id="PF12872">
    <property type="entry name" value="OST-HTH"/>
    <property type="match status" value="2"/>
</dbReference>
<dbReference type="STRING" id="3871.A0A1J7FMW4"/>
<dbReference type="Gene3D" id="3.30.420.610">
    <property type="entry name" value="LOTUS domain-like"/>
    <property type="match status" value="2"/>
</dbReference>
<feature type="domain" description="HTH OST-type" evidence="1">
    <location>
        <begin position="252"/>
        <end position="323"/>
    </location>
</feature>
<dbReference type="GO" id="GO:0005777">
    <property type="term" value="C:peroxisome"/>
    <property type="evidence" value="ECO:0007669"/>
    <property type="project" value="InterPro"/>
</dbReference>
<dbReference type="EMBL" id="KV862335">
    <property type="protein sequence ID" value="OIV89239.1"/>
    <property type="molecule type" value="Genomic_DNA"/>
</dbReference>
<dbReference type="CDD" id="cd08824">
    <property type="entry name" value="LOTUS"/>
    <property type="match status" value="1"/>
</dbReference>
<name>A0A1J7FMW4_LUPAN</name>
<protein>
    <recommendedName>
        <fullName evidence="1">HTH OST-type domain-containing protein</fullName>
    </recommendedName>
</protein>
<dbReference type="InterPro" id="IPR025605">
    <property type="entry name" value="OST-HTH/LOTUS_dom"/>
</dbReference>
<dbReference type="GO" id="GO:0010468">
    <property type="term" value="P:regulation of gene expression"/>
    <property type="evidence" value="ECO:0007669"/>
    <property type="project" value="InterPro"/>
</dbReference>
<reference evidence="2 3" key="1">
    <citation type="journal article" date="2017" name="Plant Biotechnol. J.">
        <title>A comprehensive draft genome sequence for lupin (Lupinus angustifolius), an emerging health food: insights into plant-microbe interactions and legume evolution.</title>
        <authorList>
            <person name="Hane J.K."/>
            <person name="Ming Y."/>
            <person name="Kamphuis L.G."/>
            <person name="Nelson M.N."/>
            <person name="Garg G."/>
            <person name="Atkins C.A."/>
            <person name="Bayer P.E."/>
            <person name="Bravo A."/>
            <person name="Bringans S."/>
            <person name="Cannon S."/>
            <person name="Edwards D."/>
            <person name="Foley R."/>
            <person name="Gao L.L."/>
            <person name="Harrison M.J."/>
            <person name="Huang W."/>
            <person name="Hurgobin B."/>
            <person name="Li S."/>
            <person name="Liu C.W."/>
            <person name="McGrath A."/>
            <person name="Morahan G."/>
            <person name="Murray J."/>
            <person name="Weller J."/>
            <person name="Jian J."/>
            <person name="Singh K.B."/>
        </authorList>
    </citation>
    <scope>NUCLEOTIDE SEQUENCE [LARGE SCALE GENOMIC DNA]</scope>
    <source>
        <strain evidence="3">cv. Tanjil</strain>
        <tissue evidence="2">Whole plant</tissue>
    </source>
</reference>
<evidence type="ECO:0000313" key="3">
    <source>
        <dbReference type="Proteomes" id="UP000188354"/>
    </source>
</evidence>
<dbReference type="GO" id="GO:0004540">
    <property type="term" value="F:RNA nuclease activity"/>
    <property type="evidence" value="ECO:0007669"/>
    <property type="project" value="InterPro"/>
</dbReference>
<dbReference type="InterPro" id="IPR024768">
    <property type="entry name" value="Marf1"/>
</dbReference>
<dbReference type="AlphaFoldDB" id="A0A1J7FMW4"/>
<dbReference type="Proteomes" id="UP000188354">
    <property type="component" value="Unassembled WGS sequence"/>
</dbReference>
<dbReference type="Gramene" id="OIV89239">
    <property type="protein sequence ID" value="OIV89239"/>
    <property type="gene ID" value="TanjilG_24359"/>
</dbReference>
<dbReference type="InterPro" id="IPR041966">
    <property type="entry name" value="LOTUS-like"/>
</dbReference>
<proteinExistence type="predicted"/>
<gene>
    <name evidence="2" type="ORF">TanjilG_24359</name>
</gene>
<organism evidence="2 3">
    <name type="scientific">Lupinus angustifolius</name>
    <name type="common">Narrow-leaved blue lupine</name>
    <dbReference type="NCBI Taxonomy" id="3871"/>
    <lineage>
        <taxon>Eukaryota</taxon>
        <taxon>Viridiplantae</taxon>
        <taxon>Streptophyta</taxon>
        <taxon>Embryophyta</taxon>
        <taxon>Tracheophyta</taxon>
        <taxon>Spermatophyta</taxon>
        <taxon>Magnoliopsida</taxon>
        <taxon>eudicotyledons</taxon>
        <taxon>Gunneridae</taxon>
        <taxon>Pentapetalae</taxon>
        <taxon>rosids</taxon>
        <taxon>fabids</taxon>
        <taxon>Fabales</taxon>
        <taxon>Fabaceae</taxon>
        <taxon>Papilionoideae</taxon>
        <taxon>50 kb inversion clade</taxon>
        <taxon>genistoids sensu lato</taxon>
        <taxon>core genistoids</taxon>
        <taxon>Genisteae</taxon>
        <taxon>Lupinus</taxon>
    </lineage>
</organism>
<feature type="domain" description="HTH OST-type" evidence="1">
    <location>
        <begin position="768"/>
        <end position="842"/>
    </location>
</feature>
<sequence length="1041" mass="116729">MNPLLPKHLTTLSQARVHVFQLFHFSASPNYQSSSQPSSSSSISRNVRVSVWWDFENCTLPRGINVCKIAPAIMEAVRANRIKGPLHITGFGNVLQFSKDNQEALAYTGIYLTHIPNGGKNSADRSLLVDLMHWVSQNPPPAHLFLISGDKDFAGLLHRLRMNNYNILLATSGKASDLLCSAATIAWQWPSLIKGEDLTGKHLNHPPDGPFGSWYGNYKMPLENPFSAVEQSTSSPAVEIYKPTLESKPGVIPKSIVKKVRYILNSHPKGISIFDLRAELAKCDMHLDKSFYGHKTFSRFLLSIPNIQLQSLGNGNFCVRLIHQRSSEPAKSIVLPSTTSAMKDKGKGYGATPKSDGEVKNMVRDADETLSIASLHERSIVDGSKSFQQVPSLDKSSVEYVDGKPSFSPSTERRMGELLKEFQISSLDSEKIVGVADAQLSEIKPPLKDNEISKTKKSLYKSSKQSLDNDFVRSKDVTHKNPEKYTIPENRANGSSYTTVENNCIMNDKSENFKTGGKYEKPTRKDADKICRSSYFLPVNDSVADKSSNNNAETYRKCSTFFSWIRSWWPFSKSHPRSDGLTSYQDKMDSHSEELKLSEPDKTVSCSEELKFSEPDHTVNHSEEHKLSEHDKIVNHYKESKLFQLHKTVNHSEELKLFNLDQTVGHSEEAMLSELDQNDSHSGKPELFSSESFWSDMESFVFSTKGSLLFSQSRSREDMAHKLQKGGPLFLRSLTEEDILKLNQSNPHTGVSEPATETKCTEKSVNDILAYCQKLVKEVLRERPEGYNIRSFQNLFVNRHGYHLDIQKLGYKKLTSLLQIMPGAKLESPFIFPSDPDVLASDGEASILNTAVINASHAVCNSDSEMTNSATEDDNIDSPWEELGPIIHNSNHSDLESKLSPKVKDLDIPRHPDYEPIVLDDDSSESEGDIPCLTDPEEHAMLKCNEKDSSLLHFVDLYQSKEAEKLKCVDHWGNYVADLLDKSTEFTQSTVSKIPSGSCKEKHRSQKSYSFVADPVVPNKDKLIDLILDACKKTEESNMQN</sequence>
<dbReference type="PANTHER" id="PTHR14379">
    <property type="entry name" value="LIMKAIN B LKAP"/>
    <property type="match status" value="1"/>
</dbReference>